<dbReference type="PROSITE" id="PS50011">
    <property type="entry name" value="PROTEIN_KINASE_DOM"/>
    <property type="match status" value="1"/>
</dbReference>
<dbReference type="GO" id="GO:0007172">
    <property type="term" value="P:signal complex assembly"/>
    <property type="evidence" value="ECO:0007669"/>
    <property type="project" value="InterPro"/>
</dbReference>
<evidence type="ECO:0000256" key="2">
    <source>
        <dbReference type="ARBA" id="ARBA00004246"/>
    </source>
</evidence>
<evidence type="ECO:0000256" key="21">
    <source>
        <dbReference type="ARBA" id="ARBA00023242"/>
    </source>
</evidence>
<feature type="compositionally biased region" description="Pro residues" evidence="31">
    <location>
        <begin position="688"/>
        <end position="701"/>
    </location>
</feature>
<dbReference type="FunFam" id="1.20.80.10:FF:000004">
    <property type="entry name" value="Protein-tyrosine kinase 2-beta isoform 1"/>
    <property type="match status" value="1"/>
</dbReference>
<evidence type="ECO:0000256" key="22">
    <source>
        <dbReference type="ARBA" id="ARBA00023273"/>
    </source>
</evidence>
<dbReference type="Gene3D" id="1.10.510.10">
    <property type="entry name" value="Transferase(Phosphotransferase) domain 1"/>
    <property type="match status" value="1"/>
</dbReference>
<dbReference type="GeneTree" id="ENSGT00940000157269"/>
<sequence length="985" mass="112925">MSGVSEPLSRIKLGTLRRPEGPAEPMVVVPVDVEKEDVRILKVCFYSNSFNPGKNFKLVKCTVQTEIREIITSILLSGRIGPNIQLAECYGLRLKHMKSDEIHWLHPQMTVGEVQDKYECLHVEAEWRYDLQIRYLPEDFMESLKEDRTTLLYFYQQLRNDYMQRYASKVSEGMALQLGCLELRRFFKDMPHNALDKKSNFELLEKEVGLDLFFPKQMQENLKPKQFRKMIQQTFQQYASLREEECVMKFFNTLAGFANIDQETYRCELIQGWNITVDLVIGPKGIRQLTSQDAKPTCLAEFKQIRSIRCLPLEEGQAVLQLGIEGAPQALSIKTSSLAEAENMADLIDGYCRLQGEHQGSLIIHLRKDGEKRNSLPQIPMLDIGERGLSWQQNLQEAMGRPGGNILLSAGLDQGVLNTLLLQKGEKINVAVKTCKKDCTLDNKEKFMSEAVIMKNLDHPHIVKLIGIIEEEPTWIIMELYPYGELGHYLERNKNSLKVLTLVLYSLQICKAMAYLESINCVHRDIAVRNILVASPECVKLGDFGLSRYIEDEDYYKASVTRLPIKWMSPESINFRRFTTASDVWMFAVCMWEILSFGKQPFFWLENKDVIGVLEKGDRLPKPDLCPPVLYTLMTRCWDYDPSDRPRFTELVCSLSDVYQMEKDIAMEQERNARYRTPKILEPTAFQEPPPKPSRPKYRPPPQTNLLAPKLQFQVPEGLCASSPTLTSPMEYPSPVNSLHTPPLHRHNVFKRHSMREEDFIRPSSREEAQQLWEAEKVKMRQILDKQQKQMVEDYQWLRQEEKSLDPMVYMNDKSPLTPEKEVGYRECSRPSLGGFLLAPCSIQPTANLDRTDDLVYLNVMELVRAVLELKNELCQLPPEGYVVVVKNVGLTLRKLIGSVDDLLPSLPSSSRTEIEGTQKLLNKDLAELINKMRLAQQNAVTSLSEECKRQMLTASHTLAVDAKNLLDAVDQAKVLANLAHPPAE</sequence>
<dbReference type="InterPro" id="IPR000719">
    <property type="entry name" value="Prot_kinase_dom"/>
</dbReference>
<dbReference type="GO" id="GO:0048010">
    <property type="term" value="P:vascular endothelial growth factor receptor signaling pathway"/>
    <property type="evidence" value="ECO:0007669"/>
    <property type="project" value="UniProtKB-ARBA"/>
</dbReference>
<dbReference type="InterPro" id="IPR019748">
    <property type="entry name" value="FERM_central"/>
</dbReference>
<dbReference type="InterPro" id="IPR020635">
    <property type="entry name" value="Tyr_kinase_cat_dom"/>
</dbReference>
<dbReference type="GO" id="GO:0005634">
    <property type="term" value="C:nucleus"/>
    <property type="evidence" value="ECO:0007669"/>
    <property type="project" value="UniProtKB-SubCell"/>
</dbReference>
<dbReference type="GO" id="GO:0004715">
    <property type="term" value="F:non-membrane spanning protein tyrosine kinase activity"/>
    <property type="evidence" value="ECO:0007669"/>
    <property type="project" value="UniProtKB-EC"/>
</dbReference>
<evidence type="ECO:0000259" key="33">
    <source>
        <dbReference type="PROSITE" id="PS50057"/>
    </source>
</evidence>
<gene>
    <name evidence="34" type="primary">PTK2B</name>
</gene>
<dbReference type="InterPro" id="IPR001245">
    <property type="entry name" value="Ser-Thr/Tyr_kinase_cat_dom"/>
</dbReference>
<dbReference type="PROSITE" id="PS00109">
    <property type="entry name" value="PROTEIN_KINASE_TYR"/>
    <property type="match status" value="1"/>
</dbReference>
<dbReference type="InterPro" id="IPR049385">
    <property type="entry name" value="FAK1-like_FERM_C"/>
</dbReference>
<evidence type="ECO:0000256" key="27">
    <source>
        <dbReference type="ARBA" id="ARBA00075402"/>
    </source>
</evidence>
<dbReference type="GO" id="GO:0008284">
    <property type="term" value="P:positive regulation of cell population proliferation"/>
    <property type="evidence" value="ECO:0007669"/>
    <property type="project" value="UniProtKB-ARBA"/>
</dbReference>
<evidence type="ECO:0000256" key="29">
    <source>
        <dbReference type="ARBA" id="ARBA00078211"/>
    </source>
</evidence>
<evidence type="ECO:0000256" key="1">
    <source>
        <dbReference type="ARBA" id="ARBA00004123"/>
    </source>
</evidence>
<evidence type="ECO:0000256" key="6">
    <source>
        <dbReference type="ARBA" id="ARBA00004556"/>
    </source>
</evidence>
<evidence type="ECO:0000256" key="12">
    <source>
        <dbReference type="ARBA" id="ARBA00022679"/>
    </source>
</evidence>
<dbReference type="Gene3D" id="3.10.20.90">
    <property type="entry name" value="Phosphatidylinositol 3-kinase Catalytic Subunit, Chain A, domain 1"/>
    <property type="match status" value="1"/>
</dbReference>
<evidence type="ECO:0000256" key="25">
    <source>
        <dbReference type="ARBA" id="ARBA00074713"/>
    </source>
</evidence>
<dbReference type="EMBL" id="AJFE02108911">
    <property type="status" value="NOT_ANNOTATED_CDS"/>
    <property type="molecule type" value="Genomic_DNA"/>
</dbReference>
<evidence type="ECO:0000256" key="10">
    <source>
        <dbReference type="ARBA" id="ARBA00022553"/>
    </source>
</evidence>
<evidence type="ECO:0000313" key="35">
    <source>
        <dbReference type="Proteomes" id="UP000240080"/>
    </source>
</evidence>
<dbReference type="Gene3D" id="1.20.120.330">
    <property type="entry name" value="Nucleotidyltransferases domain 2"/>
    <property type="match status" value="1"/>
</dbReference>
<comment type="subcellular location">
    <subcellularLocation>
        <location evidence="2">Cell junction</location>
        <location evidence="2">Focal adhesion</location>
    </subcellularLocation>
    <subcellularLocation>
        <location evidence="3">Cell membrane</location>
        <topology evidence="3">Peripheral membrane protein</topology>
        <orientation evidence="3">Cytoplasmic side</orientation>
    </subcellularLocation>
    <subcellularLocation>
        <location evidence="4">Cell projection</location>
        <location evidence="4">Lamellipodium</location>
    </subcellularLocation>
    <subcellularLocation>
        <location evidence="5">Cytoplasm</location>
        <location evidence="5">Cell cortex</location>
    </subcellularLocation>
    <subcellularLocation>
        <location evidence="6">Cytoplasm</location>
        <location evidence="6">Perinuclear region</location>
    </subcellularLocation>
    <subcellularLocation>
        <location evidence="1">Nucleus</location>
    </subcellularLocation>
</comment>
<dbReference type="FunFam" id="3.10.20.90:FF:000080">
    <property type="entry name" value="protein-tyrosine kinase 2-beta isoform X1"/>
    <property type="match status" value="1"/>
</dbReference>
<dbReference type="GO" id="GO:0030027">
    <property type="term" value="C:lamellipodium"/>
    <property type="evidence" value="ECO:0007669"/>
    <property type="project" value="UniProtKB-SubCell"/>
</dbReference>
<keyword evidence="9" id="KW-0963">Cytoplasm</keyword>
<name>A0A2R9BP28_PANPA</name>
<dbReference type="EC" id="2.7.10.2" evidence="7"/>
<dbReference type="InterPro" id="IPR011993">
    <property type="entry name" value="PH-like_dom_sf"/>
</dbReference>
<dbReference type="Gene3D" id="1.20.80.10">
    <property type="match status" value="1"/>
</dbReference>
<evidence type="ECO:0000256" key="7">
    <source>
        <dbReference type="ARBA" id="ARBA00011903"/>
    </source>
</evidence>
<evidence type="ECO:0000256" key="16">
    <source>
        <dbReference type="ARBA" id="ARBA00022859"/>
    </source>
</evidence>
<dbReference type="InterPro" id="IPR008266">
    <property type="entry name" value="Tyr_kinase_AS"/>
</dbReference>
<keyword evidence="20" id="KW-0829">Tyrosine-protein kinase</keyword>
<evidence type="ECO:0000256" key="5">
    <source>
        <dbReference type="ARBA" id="ARBA00004544"/>
    </source>
</evidence>
<dbReference type="Pfam" id="PF00373">
    <property type="entry name" value="FERM_M"/>
    <property type="match status" value="1"/>
</dbReference>
<reference evidence="34" key="3">
    <citation type="submission" date="2025-09" db="UniProtKB">
        <authorList>
            <consortium name="Ensembl"/>
        </authorList>
    </citation>
    <scope>IDENTIFICATION</scope>
</reference>
<dbReference type="GO" id="GO:0007229">
    <property type="term" value="P:integrin-mediated signaling pathway"/>
    <property type="evidence" value="ECO:0007669"/>
    <property type="project" value="UniProtKB-ARBA"/>
</dbReference>
<protein>
    <recommendedName>
        <fullName evidence="25">Protein-tyrosine kinase 2-beta</fullName>
        <ecNumber evidence="7">2.7.10.2</ecNumber>
    </recommendedName>
    <alternativeName>
        <fullName evidence="27">Calcium-dependent tyrosine kinase</fullName>
    </alternativeName>
    <alternativeName>
        <fullName evidence="29">Calcium-regulated non-receptor proline-rich tyrosine kinase</fullName>
    </alternativeName>
    <alternativeName>
        <fullName evidence="30">Cell adhesion kinase beta</fullName>
    </alternativeName>
    <alternativeName>
        <fullName evidence="26">Focal adhesion kinase 2</fullName>
    </alternativeName>
    <alternativeName>
        <fullName evidence="28">Proline-rich tyrosine kinase 2</fullName>
    </alternativeName>
</protein>
<keyword evidence="17" id="KW-0965">Cell junction</keyword>
<keyword evidence="19" id="KW-0472">Membrane</keyword>
<dbReference type="PANTHER" id="PTHR46221:SF11">
    <property type="entry name" value="NON-SPECIFIC PROTEIN-TYROSINE KINASE"/>
    <property type="match status" value="1"/>
</dbReference>
<evidence type="ECO:0000256" key="3">
    <source>
        <dbReference type="ARBA" id="ARBA00004413"/>
    </source>
</evidence>
<dbReference type="PANTHER" id="PTHR46221">
    <property type="entry name" value="FERM AND PDZ DOMAIN-CONTAINING PROTEIN FAMILY MEMBER"/>
    <property type="match status" value="1"/>
</dbReference>
<organism evidence="34 35">
    <name type="scientific">Pan paniscus</name>
    <name type="common">Pygmy chimpanzee</name>
    <name type="synonym">Bonobo</name>
    <dbReference type="NCBI Taxonomy" id="9597"/>
    <lineage>
        <taxon>Eukaryota</taxon>
        <taxon>Metazoa</taxon>
        <taxon>Chordata</taxon>
        <taxon>Craniata</taxon>
        <taxon>Vertebrata</taxon>
        <taxon>Euteleostomi</taxon>
        <taxon>Mammalia</taxon>
        <taxon>Eutheria</taxon>
        <taxon>Euarchontoglires</taxon>
        <taxon>Primates</taxon>
        <taxon>Haplorrhini</taxon>
        <taxon>Catarrhini</taxon>
        <taxon>Hominidae</taxon>
        <taxon>Pan</taxon>
    </lineage>
</organism>
<reference evidence="34 35" key="1">
    <citation type="journal article" date="2012" name="Nature">
        <title>The bonobo genome compared with the chimpanzee and human genomes.</title>
        <authorList>
            <person name="Prufer K."/>
            <person name="Munch K."/>
            <person name="Hellmann I."/>
            <person name="Akagi K."/>
            <person name="Miller J.R."/>
            <person name="Walenz B."/>
            <person name="Koren S."/>
            <person name="Sutton G."/>
            <person name="Kodira C."/>
            <person name="Winer R."/>
            <person name="Knight J.R."/>
            <person name="Mullikin J.C."/>
            <person name="Meader S.J."/>
            <person name="Ponting C.P."/>
            <person name="Lunter G."/>
            <person name="Higashino S."/>
            <person name="Hobolth A."/>
            <person name="Dutheil J."/>
            <person name="Karakoc E."/>
            <person name="Alkan C."/>
            <person name="Sajjadian S."/>
            <person name="Catacchio C.R."/>
            <person name="Ventura M."/>
            <person name="Marques-Bonet T."/>
            <person name="Eichler E.E."/>
            <person name="Andre C."/>
            <person name="Atencia R."/>
            <person name="Mugisha L."/>
            <person name="Junhold J."/>
            <person name="Patterson N."/>
            <person name="Siebauer M."/>
            <person name="Good J.M."/>
            <person name="Fischer A."/>
            <person name="Ptak S.E."/>
            <person name="Lachmann M."/>
            <person name="Symer D.E."/>
            <person name="Mailund T."/>
            <person name="Schierup M.H."/>
            <person name="Andres A.M."/>
            <person name="Kelso J."/>
            <person name="Paabo S."/>
        </authorList>
    </citation>
    <scope>NUCLEOTIDE SEQUENCE [LARGE SCALE GENOMIC DNA]</scope>
</reference>
<keyword evidence="18" id="KW-1064">Adaptive immunity</keyword>
<feature type="region of interest" description="Disordered" evidence="31">
    <location>
        <begin position="677"/>
        <end position="701"/>
    </location>
</feature>
<feature type="domain" description="Protein kinase" evidence="32">
    <location>
        <begin position="406"/>
        <end position="659"/>
    </location>
</feature>
<dbReference type="GO" id="GO:0008360">
    <property type="term" value="P:regulation of cell shape"/>
    <property type="evidence" value="ECO:0007669"/>
    <property type="project" value="UniProtKB-ARBA"/>
</dbReference>
<evidence type="ECO:0000256" key="20">
    <source>
        <dbReference type="ARBA" id="ARBA00023137"/>
    </source>
</evidence>
<keyword evidence="21" id="KW-0539">Nucleus</keyword>
<dbReference type="GO" id="GO:0030335">
    <property type="term" value="P:positive regulation of cell migration"/>
    <property type="evidence" value="ECO:0007669"/>
    <property type="project" value="UniProtKB-ARBA"/>
</dbReference>
<dbReference type="Pfam" id="PF03623">
    <property type="entry name" value="Focal_AT"/>
    <property type="match status" value="1"/>
</dbReference>
<dbReference type="SUPFAM" id="SSF50729">
    <property type="entry name" value="PH domain-like"/>
    <property type="match status" value="1"/>
</dbReference>
<dbReference type="GO" id="GO:0030155">
    <property type="term" value="P:regulation of cell adhesion"/>
    <property type="evidence" value="ECO:0007669"/>
    <property type="project" value="UniProtKB-ARBA"/>
</dbReference>
<evidence type="ECO:0000256" key="14">
    <source>
        <dbReference type="ARBA" id="ARBA00022777"/>
    </source>
</evidence>
<dbReference type="CDD" id="cd13190">
    <property type="entry name" value="FERM_C_FAK1"/>
    <property type="match status" value="1"/>
</dbReference>
<dbReference type="GO" id="GO:0001525">
    <property type="term" value="P:angiogenesis"/>
    <property type="evidence" value="ECO:0007669"/>
    <property type="project" value="UniProtKB-KW"/>
</dbReference>
<evidence type="ECO:0000256" key="4">
    <source>
        <dbReference type="ARBA" id="ARBA00004510"/>
    </source>
</evidence>
<dbReference type="GO" id="GO:0043066">
    <property type="term" value="P:negative regulation of apoptotic process"/>
    <property type="evidence" value="ECO:0007669"/>
    <property type="project" value="UniProtKB-ARBA"/>
</dbReference>
<evidence type="ECO:0000256" key="9">
    <source>
        <dbReference type="ARBA" id="ARBA00022490"/>
    </source>
</evidence>
<dbReference type="GO" id="GO:0009967">
    <property type="term" value="P:positive regulation of signal transduction"/>
    <property type="evidence" value="ECO:0007669"/>
    <property type="project" value="UniProtKB-ARBA"/>
</dbReference>
<dbReference type="SMART" id="SM00219">
    <property type="entry name" value="TyrKc"/>
    <property type="match status" value="1"/>
</dbReference>
<dbReference type="EMBL" id="AJFE02108910">
    <property type="status" value="NOT_ANNOTATED_CDS"/>
    <property type="molecule type" value="Genomic_DNA"/>
</dbReference>
<dbReference type="Gene3D" id="2.30.29.30">
    <property type="entry name" value="Pleckstrin-homology domain (PH domain)/Phosphotyrosine-binding domain (PTB)"/>
    <property type="match status" value="1"/>
</dbReference>
<comment type="catalytic activity">
    <reaction evidence="23">
        <text>L-tyrosyl-[protein] + ATP = O-phospho-L-tyrosyl-[protein] + ADP + H(+)</text>
        <dbReference type="Rhea" id="RHEA:10596"/>
        <dbReference type="Rhea" id="RHEA-COMP:10136"/>
        <dbReference type="Rhea" id="RHEA-COMP:20101"/>
        <dbReference type="ChEBI" id="CHEBI:15378"/>
        <dbReference type="ChEBI" id="CHEBI:30616"/>
        <dbReference type="ChEBI" id="CHEBI:46858"/>
        <dbReference type="ChEBI" id="CHEBI:61978"/>
        <dbReference type="ChEBI" id="CHEBI:456216"/>
        <dbReference type="EC" id="2.7.10.2"/>
    </reaction>
</comment>
<dbReference type="InterPro" id="IPR000299">
    <property type="entry name" value="FERM_domain"/>
</dbReference>
<evidence type="ECO:0000256" key="17">
    <source>
        <dbReference type="ARBA" id="ARBA00022949"/>
    </source>
</evidence>
<dbReference type="Pfam" id="PF21477">
    <property type="entry name" value="FERM_C_FAK1"/>
    <property type="match status" value="1"/>
</dbReference>
<dbReference type="PROSITE" id="PS50057">
    <property type="entry name" value="FERM_3"/>
    <property type="match status" value="1"/>
</dbReference>
<keyword evidence="14" id="KW-0418">Kinase</keyword>
<dbReference type="AlphaFoldDB" id="A0A2R9BP28"/>
<dbReference type="InterPro" id="IPR014352">
    <property type="entry name" value="FERM/acyl-CoA-bd_prot_sf"/>
</dbReference>
<keyword evidence="11" id="KW-0037">Angiogenesis</keyword>
<evidence type="ECO:0000313" key="34">
    <source>
        <dbReference type="Ensembl" id="ENSPPAP00000030192.1"/>
    </source>
</evidence>
<dbReference type="Pfam" id="PF07714">
    <property type="entry name" value="PK_Tyr_Ser-Thr"/>
    <property type="match status" value="1"/>
</dbReference>
<dbReference type="InterPro" id="IPR019749">
    <property type="entry name" value="Band_41_domain"/>
</dbReference>
<dbReference type="InterPro" id="IPR035963">
    <property type="entry name" value="FERM_2"/>
</dbReference>
<dbReference type="Pfam" id="PF18038">
    <property type="entry name" value="FERM_N_2"/>
    <property type="match status" value="1"/>
</dbReference>
<dbReference type="FunFam" id="3.30.200.20:FF:000194">
    <property type="entry name" value="protein-tyrosine kinase 2-beta isoform X1"/>
    <property type="match status" value="1"/>
</dbReference>
<dbReference type="GO" id="GO:0051239">
    <property type="term" value="P:regulation of multicellular organismal process"/>
    <property type="evidence" value="ECO:0007669"/>
    <property type="project" value="UniProtKB-ARBA"/>
</dbReference>
<keyword evidence="13" id="KW-0547">Nucleotide-binding</keyword>
<dbReference type="FunFam" id="2.30.29.30:FF:000142">
    <property type="entry name" value="protein-tyrosine kinase 2-beta isoform X1"/>
    <property type="match status" value="1"/>
</dbReference>
<dbReference type="GO" id="GO:0005925">
    <property type="term" value="C:focal adhesion"/>
    <property type="evidence" value="ECO:0007669"/>
    <property type="project" value="UniProtKB-SubCell"/>
</dbReference>
<dbReference type="GO" id="GO:0005524">
    <property type="term" value="F:ATP binding"/>
    <property type="evidence" value="ECO:0007669"/>
    <property type="project" value="UniProtKB-KW"/>
</dbReference>
<evidence type="ECO:0000256" key="11">
    <source>
        <dbReference type="ARBA" id="ARBA00022657"/>
    </source>
</evidence>
<keyword evidence="35" id="KW-1185">Reference proteome</keyword>
<dbReference type="Proteomes" id="UP000240080">
    <property type="component" value="Chromosome 8"/>
</dbReference>
<dbReference type="InterPro" id="IPR029071">
    <property type="entry name" value="Ubiquitin-like_domsf"/>
</dbReference>
<comment type="similarity">
    <text evidence="24">Belongs to the protein kinase superfamily. Tyr protein kinase family. Fes/fps subfamily.</text>
</comment>
<evidence type="ECO:0000256" key="13">
    <source>
        <dbReference type="ARBA" id="ARBA00022741"/>
    </source>
</evidence>
<dbReference type="FunFam" id="1.10.510.10:FF:000230">
    <property type="entry name" value="protein-tyrosine kinase 2-beta isoform X2"/>
    <property type="match status" value="1"/>
</dbReference>
<dbReference type="Bgee" id="ENSPPAG00000037974">
    <property type="expression patterns" value="Expressed in cerebellum and 6 other cell types or tissues"/>
</dbReference>
<evidence type="ECO:0000256" key="26">
    <source>
        <dbReference type="ARBA" id="ARBA00075069"/>
    </source>
</evidence>
<evidence type="ECO:0000256" key="31">
    <source>
        <dbReference type="SAM" id="MobiDB-lite"/>
    </source>
</evidence>
<dbReference type="Ensembl" id="ENSPPAT00000053051.1">
    <property type="protein sequence ID" value="ENSPPAP00000030192.1"/>
    <property type="gene ID" value="ENSPPAG00000037974.1"/>
</dbReference>
<evidence type="ECO:0000256" key="8">
    <source>
        <dbReference type="ARBA" id="ARBA00022475"/>
    </source>
</evidence>
<dbReference type="Gene3D" id="3.30.200.20">
    <property type="entry name" value="Phosphorylase Kinase, domain 1"/>
    <property type="match status" value="1"/>
</dbReference>
<dbReference type="SUPFAM" id="SSF68993">
    <property type="entry name" value="FAT domain of focal adhesion kinase"/>
    <property type="match status" value="1"/>
</dbReference>
<evidence type="ECO:0000256" key="19">
    <source>
        <dbReference type="ARBA" id="ARBA00023136"/>
    </source>
</evidence>
<dbReference type="InterPro" id="IPR011009">
    <property type="entry name" value="Kinase-like_dom_sf"/>
</dbReference>
<keyword evidence="12" id="KW-0808">Transferase</keyword>
<dbReference type="GO" id="GO:0048471">
    <property type="term" value="C:perinuclear region of cytoplasm"/>
    <property type="evidence" value="ECO:0007669"/>
    <property type="project" value="UniProtKB-SubCell"/>
</dbReference>
<evidence type="ECO:0000256" key="15">
    <source>
        <dbReference type="ARBA" id="ARBA00022840"/>
    </source>
</evidence>
<feature type="domain" description="FERM" evidence="33">
    <location>
        <begin position="39"/>
        <end position="359"/>
    </location>
</feature>
<dbReference type="GO" id="GO:0002250">
    <property type="term" value="P:adaptive immune response"/>
    <property type="evidence" value="ECO:0007669"/>
    <property type="project" value="UniProtKB-KW"/>
</dbReference>
<evidence type="ECO:0000256" key="30">
    <source>
        <dbReference type="ARBA" id="ARBA00083453"/>
    </source>
</evidence>
<keyword evidence="16" id="KW-0391">Immunity</keyword>
<proteinExistence type="inferred from homology"/>
<dbReference type="SUPFAM" id="SSF56112">
    <property type="entry name" value="Protein kinase-like (PK-like)"/>
    <property type="match status" value="1"/>
</dbReference>
<dbReference type="GO" id="GO:0005886">
    <property type="term" value="C:plasma membrane"/>
    <property type="evidence" value="ECO:0007669"/>
    <property type="project" value="UniProtKB-SubCell"/>
</dbReference>
<dbReference type="SUPFAM" id="SSF47031">
    <property type="entry name" value="Second domain of FERM"/>
    <property type="match status" value="1"/>
</dbReference>
<dbReference type="InterPro" id="IPR041784">
    <property type="entry name" value="FAK1/PYK2_FERM_C"/>
</dbReference>
<dbReference type="CDD" id="cd14473">
    <property type="entry name" value="FERM_B-lobe"/>
    <property type="match status" value="1"/>
</dbReference>
<reference evidence="34" key="2">
    <citation type="submission" date="2025-08" db="UniProtKB">
        <authorList>
            <consortium name="Ensembl"/>
        </authorList>
    </citation>
    <scope>IDENTIFICATION</scope>
</reference>
<dbReference type="FunFam" id="1.20.120.330:FF:000007">
    <property type="entry name" value="protein-tyrosine kinase 2-beta isoform X1"/>
    <property type="match status" value="1"/>
</dbReference>
<evidence type="ECO:0000256" key="18">
    <source>
        <dbReference type="ARBA" id="ARBA00023130"/>
    </source>
</evidence>
<dbReference type="PRINTS" id="PR00109">
    <property type="entry name" value="TYRKINASE"/>
</dbReference>
<keyword evidence="8" id="KW-1003">Cell membrane</keyword>
<dbReference type="GO" id="GO:0005938">
    <property type="term" value="C:cell cortex"/>
    <property type="evidence" value="ECO:0007669"/>
    <property type="project" value="UniProtKB-SubCell"/>
</dbReference>
<dbReference type="SMART" id="SM00295">
    <property type="entry name" value="B41"/>
    <property type="match status" value="1"/>
</dbReference>
<keyword evidence="10" id="KW-0597">Phosphoprotein</keyword>
<evidence type="ECO:0000256" key="28">
    <source>
        <dbReference type="ARBA" id="ARBA00076919"/>
    </source>
</evidence>
<dbReference type="InterPro" id="IPR041390">
    <property type="entry name" value="FADK_N"/>
</dbReference>
<dbReference type="SUPFAM" id="SSF54236">
    <property type="entry name" value="Ubiquitin-like"/>
    <property type="match status" value="1"/>
</dbReference>
<keyword evidence="22" id="KW-0966">Cell projection</keyword>
<keyword evidence="15" id="KW-0067">ATP-binding</keyword>
<dbReference type="InterPro" id="IPR036137">
    <property type="entry name" value="Focal_adhe_kin_target_dom_sf"/>
</dbReference>
<evidence type="ECO:0000256" key="24">
    <source>
        <dbReference type="ARBA" id="ARBA00061333"/>
    </source>
</evidence>
<evidence type="ECO:0000259" key="32">
    <source>
        <dbReference type="PROSITE" id="PS50011"/>
    </source>
</evidence>
<accession>A0A2R9BP28</accession>
<evidence type="ECO:0000256" key="23">
    <source>
        <dbReference type="ARBA" id="ARBA00051245"/>
    </source>
</evidence>
<dbReference type="InterPro" id="IPR005189">
    <property type="entry name" value="Focal_adhesion_kin_target_dom"/>
</dbReference>